<evidence type="ECO:0000313" key="2">
    <source>
        <dbReference type="Proteomes" id="UP000465601"/>
    </source>
</evidence>
<evidence type="ECO:0008006" key="3">
    <source>
        <dbReference type="Google" id="ProtNLM"/>
    </source>
</evidence>
<name>A0A833HQN5_9FIRM</name>
<accession>A0A833HQN5</accession>
<organism evidence="1 2">
    <name type="scientific">Alkaliphilus serpentinus</name>
    <dbReference type="NCBI Taxonomy" id="1482731"/>
    <lineage>
        <taxon>Bacteria</taxon>
        <taxon>Bacillati</taxon>
        <taxon>Bacillota</taxon>
        <taxon>Clostridia</taxon>
        <taxon>Peptostreptococcales</taxon>
        <taxon>Natronincolaceae</taxon>
        <taxon>Alkaliphilus</taxon>
    </lineage>
</organism>
<dbReference type="EMBL" id="WBZB01000011">
    <property type="protein sequence ID" value="KAB3532104.1"/>
    <property type="molecule type" value="Genomic_DNA"/>
</dbReference>
<sequence>MGKEAKSIEVLGNLLKCQVCGHDQFWHRETLMNTAGASFLGFDWANKAADNYVCDQCGYVHWFLSK</sequence>
<gene>
    <name evidence="1" type="ORF">F8153_03275</name>
</gene>
<keyword evidence="2" id="KW-1185">Reference proteome</keyword>
<dbReference type="Proteomes" id="UP000465601">
    <property type="component" value="Unassembled WGS sequence"/>
</dbReference>
<evidence type="ECO:0000313" key="1">
    <source>
        <dbReference type="EMBL" id="KAB3532104.1"/>
    </source>
</evidence>
<protein>
    <recommendedName>
        <fullName evidence="3">DNA-binding protein</fullName>
    </recommendedName>
</protein>
<proteinExistence type="predicted"/>
<dbReference type="OrthoDB" id="72206at2"/>
<dbReference type="AlphaFoldDB" id="A0A833HQN5"/>
<reference evidence="1 2" key="1">
    <citation type="submission" date="2019-10" db="EMBL/GenBank/DDBJ databases">
        <title>Alkaliphilus serpentinus sp. nov. and Alkaliphilus pronyensis sp. nov., two novel anaerobic alkaliphilic species isolated from the serpentinized-hosted hydrothermal field of the Prony Bay (New Caledonia).</title>
        <authorList>
            <person name="Postec A."/>
        </authorList>
    </citation>
    <scope>NUCLEOTIDE SEQUENCE [LARGE SCALE GENOMIC DNA]</scope>
    <source>
        <strain evidence="1 2">LacT</strain>
    </source>
</reference>
<dbReference type="RefSeq" id="WP_151864931.1">
    <property type="nucleotide sequence ID" value="NZ_WBZB01000011.1"/>
</dbReference>
<comment type="caution">
    <text evidence="1">The sequence shown here is derived from an EMBL/GenBank/DDBJ whole genome shotgun (WGS) entry which is preliminary data.</text>
</comment>